<comment type="similarity">
    <text evidence="7">Belongs to the glycosyl hydrolase 24 family.</text>
</comment>
<comment type="catalytic activity">
    <reaction evidence="1 7">
        <text>Hydrolysis of (1-&gt;4)-beta-linkages between N-acetylmuramic acid and N-acetyl-D-glucosamine residues in a peptidoglycan and between N-acetyl-D-glucosamine residues in chitodextrins.</text>
        <dbReference type="EC" id="3.2.1.17"/>
    </reaction>
</comment>
<dbReference type="GO" id="GO:0016998">
    <property type="term" value="P:cell wall macromolecule catabolic process"/>
    <property type="evidence" value="ECO:0007669"/>
    <property type="project" value="InterPro"/>
</dbReference>
<dbReference type="SUPFAM" id="SSF53955">
    <property type="entry name" value="Lysozyme-like"/>
    <property type="match status" value="1"/>
</dbReference>
<organism evidence="8 9">
    <name type="scientific">Stappia indica</name>
    <dbReference type="NCBI Taxonomy" id="538381"/>
    <lineage>
        <taxon>Bacteria</taxon>
        <taxon>Pseudomonadati</taxon>
        <taxon>Pseudomonadota</taxon>
        <taxon>Alphaproteobacteria</taxon>
        <taxon>Hyphomicrobiales</taxon>
        <taxon>Stappiaceae</taxon>
        <taxon>Stappia</taxon>
    </lineage>
</organism>
<dbReference type="InterPro" id="IPR023347">
    <property type="entry name" value="Lysozyme_dom_sf"/>
</dbReference>
<keyword evidence="2 7" id="KW-0929">Antimicrobial</keyword>
<evidence type="ECO:0000256" key="7">
    <source>
        <dbReference type="RuleBase" id="RU003788"/>
    </source>
</evidence>
<reference evidence="8 9" key="1">
    <citation type="submission" date="2017-08" db="EMBL/GenBank/DDBJ databases">
        <authorList>
            <person name="de Groot N.N."/>
        </authorList>
    </citation>
    <scope>NUCLEOTIDE SEQUENCE [LARGE SCALE GENOMIC DNA]</scope>
    <source>
        <strain evidence="8 9">USBA 352</strain>
    </source>
</reference>
<dbReference type="GO" id="GO:0031640">
    <property type="term" value="P:killing of cells of another organism"/>
    <property type="evidence" value="ECO:0007669"/>
    <property type="project" value="UniProtKB-KW"/>
</dbReference>
<dbReference type="EMBL" id="OBML01000002">
    <property type="protein sequence ID" value="SOB96968.1"/>
    <property type="molecule type" value="Genomic_DNA"/>
</dbReference>
<dbReference type="HAMAP" id="MF_04110">
    <property type="entry name" value="ENDOLYSIN_T4"/>
    <property type="match status" value="1"/>
</dbReference>
<dbReference type="InterPro" id="IPR002196">
    <property type="entry name" value="Glyco_hydro_24"/>
</dbReference>
<sequence length="201" mass="21927">MKVSERGLAFVARHEGFVASAYRDPVGVLTIGYGFTMGSRIFAQSWRKAHGRPLSSGDRISRAEADRLLRRLIDEEYGREVTKVLGELPQYRHDAACSVAFNLGPRALHWRWATALKAGDVSGAADILAANYNIAGGRRLAGLVRRRQEEARLLLTGDYGDGVAAPVLPDKTPVKTPGAPGGLLARLADLVRALLDRLDRR</sequence>
<protein>
    <recommendedName>
        <fullName evidence="7">Lysozyme</fullName>
        <ecNumber evidence="7">3.2.1.17</ecNumber>
    </recommendedName>
</protein>
<accession>A0A285RXB2</accession>
<evidence type="ECO:0000256" key="2">
    <source>
        <dbReference type="ARBA" id="ARBA00022529"/>
    </source>
</evidence>
<dbReference type="AlphaFoldDB" id="A0A285RXB2"/>
<dbReference type="InterPro" id="IPR034690">
    <property type="entry name" value="Endolysin_T4_type"/>
</dbReference>
<evidence type="ECO:0000313" key="8">
    <source>
        <dbReference type="EMBL" id="SOB96968.1"/>
    </source>
</evidence>
<evidence type="ECO:0000256" key="3">
    <source>
        <dbReference type="ARBA" id="ARBA00022638"/>
    </source>
</evidence>
<keyword evidence="5" id="KW-1035">Host cytoplasm</keyword>
<dbReference type="STRING" id="538381.GCA_001696535_03164"/>
<dbReference type="Gene3D" id="1.10.530.40">
    <property type="match status" value="1"/>
</dbReference>
<dbReference type="PANTHER" id="PTHR38107">
    <property type="match status" value="1"/>
</dbReference>
<dbReference type="Proteomes" id="UP000219331">
    <property type="component" value="Unassembled WGS sequence"/>
</dbReference>
<evidence type="ECO:0000256" key="6">
    <source>
        <dbReference type="ARBA" id="ARBA00023295"/>
    </source>
</evidence>
<evidence type="ECO:0000256" key="1">
    <source>
        <dbReference type="ARBA" id="ARBA00000632"/>
    </source>
</evidence>
<dbReference type="InterPro" id="IPR033907">
    <property type="entry name" value="Endolysin_autolysin"/>
</dbReference>
<dbReference type="EC" id="3.2.1.17" evidence="7"/>
<keyword evidence="4 7" id="KW-0378">Hydrolase</keyword>
<dbReference type="InterPro" id="IPR023346">
    <property type="entry name" value="Lysozyme-like_dom_sf"/>
</dbReference>
<name>A0A285RXB2_9HYPH</name>
<evidence type="ECO:0000313" key="9">
    <source>
        <dbReference type="Proteomes" id="UP000219331"/>
    </source>
</evidence>
<dbReference type="GO" id="GO:0009253">
    <property type="term" value="P:peptidoglycan catabolic process"/>
    <property type="evidence" value="ECO:0007669"/>
    <property type="project" value="InterPro"/>
</dbReference>
<keyword evidence="9" id="KW-1185">Reference proteome</keyword>
<gene>
    <name evidence="8" type="ORF">SAMN05421512_102357</name>
</gene>
<dbReference type="Pfam" id="PF00959">
    <property type="entry name" value="Phage_lysozyme"/>
    <property type="match status" value="1"/>
</dbReference>
<dbReference type="OrthoDB" id="5327667at2"/>
<dbReference type="GO" id="GO:0003796">
    <property type="term" value="F:lysozyme activity"/>
    <property type="evidence" value="ECO:0007669"/>
    <property type="project" value="UniProtKB-EC"/>
</dbReference>
<keyword evidence="6 7" id="KW-0326">Glycosidase</keyword>
<dbReference type="InterPro" id="IPR051018">
    <property type="entry name" value="Bacteriophage_GH24"/>
</dbReference>
<dbReference type="RefSeq" id="WP_097174103.1">
    <property type="nucleotide sequence ID" value="NZ_OBML01000002.1"/>
</dbReference>
<proteinExistence type="inferred from homology"/>
<evidence type="ECO:0000256" key="5">
    <source>
        <dbReference type="ARBA" id="ARBA00023200"/>
    </source>
</evidence>
<dbReference type="GO" id="GO:0042742">
    <property type="term" value="P:defense response to bacterium"/>
    <property type="evidence" value="ECO:0007669"/>
    <property type="project" value="UniProtKB-KW"/>
</dbReference>
<keyword evidence="3 7" id="KW-0081">Bacteriolytic enzyme</keyword>
<dbReference type="CDD" id="cd00737">
    <property type="entry name" value="lyz_endolysin_autolysin"/>
    <property type="match status" value="1"/>
</dbReference>
<dbReference type="PANTHER" id="PTHR38107:SF3">
    <property type="entry name" value="LYSOZYME RRRD-RELATED"/>
    <property type="match status" value="1"/>
</dbReference>
<evidence type="ECO:0000256" key="4">
    <source>
        <dbReference type="ARBA" id="ARBA00022801"/>
    </source>
</evidence>